<dbReference type="Gene3D" id="1.10.150.130">
    <property type="match status" value="1"/>
</dbReference>
<evidence type="ECO:0000256" key="3">
    <source>
        <dbReference type="ARBA" id="ARBA00023125"/>
    </source>
</evidence>
<keyword evidence="2" id="KW-0229">DNA integration</keyword>
<dbReference type="PANTHER" id="PTHR30629:SF2">
    <property type="entry name" value="PROPHAGE INTEGRASE INTS-RELATED"/>
    <property type="match status" value="1"/>
</dbReference>
<dbReference type="Gene3D" id="3.30.160.390">
    <property type="entry name" value="Integrase, DNA-binding domain"/>
    <property type="match status" value="1"/>
</dbReference>
<dbReference type="PANTHER" id="PTHR30629">
    <property type="entry name" value="PROPHAGE INTEGRASE"/>
    <property type="match status" value="1"/>
</dbReference>
<sequence length="404" mass="44568">MAANTNKLTAIAIKNAKPGKHFDGGGLFLDVRKNGSKYWRMKYRNGSSEQLLSFGVYPEVGLPEARARRDEARLLKRNGTDPATEKRARKVVVKHAAAEGFGVIAAEWLAKQKPSLAEVTHAKAEWMISLVPTLHSLPLSQITAPEVLAALQKIEATGRNETAHRVKTRISQVFRYAIATGRAQRDPTADLRGALAPVVSKSHAAVTDPAAVGQLLRALHGYKGQPVTAAALKLAPLVFARPGNLRAMEWCEIDFDAAEWRIPAGKMKMREAHVVPLPSQALEVLRDLHPLTGHGRYCFPSVRSLQRPMSENTINSALRGLGFDGDTMTGHGFRSMASTRLNELGWNPDWIERQLAHAERNKVRASYNRAQYMAERAKMMQAWADYLDGLRAGANVIPLKRKAV</sequence>
<dbReference type="Pfam" id="PF00589">
    <property type="entry name" value="Phage_integrase"/>
    <property type="match status" value="1"/>
</dbReference>
<evidence type="ECO:0000313" key="6">
    <source>
        <dbReference type="EMBL" id="MUV14590.1"/>
    </source>
</evidence>
<dbReference type="Proteomes" id="UP000479692">
    <property type="component" value="Unassembled WGS sequence"/>
</dbReference>
<gene>
    <name evidence="6" type="ORF">GN331_10265</name>
</gene>
<dbReference type="InterPro" id="IPR025166">
    <property type="entry name" value="Integrase_DNA_bind_dom"/>
</dbReference>
<keyword evidence="3" id="KW-0238">DNA-binding</keyword>
<evidence type="ECO:0000313" key="7">
    <source>
        <dbReference type="Proteomes" id="UP000479692"/>
    </source>
</evidence>
<name>A0A7C9HMP2_9GAMM</name>
<dbReference type="InterPro" id="IPR013762">
    <property type="entry name" value="Integrase-like_cat_sf"/>
</dbReference>
<dbReference type="SUPFAM" id="SSF56349">
    <property type="entry name" value="DNA breaking-rejoining enzymes"/>
    <property type="match status" value="1"/>
</dbReference>
<dbReference type="Pfam" id="PF22022">
    <property type="entry name" value="Phage_int_M"/>
    <property type="match status" value="1"/>
</dbReference>
<accession>A0A7C9HMP2</accession>
<dbReference type="GO" id="GO:0003677">
    <property type="term" value="F:DNA binding"/>
    <property type="evidence" value="ECO:0007669"/>
    <property type="project" value="UniProtKB-KW"/>
</dbReference>
<keyword evidence="4" id="KW-0233">DNA recombination</keyword>
<evidence type="ECO:0000256" key="1">
    <source>
        <dbReference type="ARBA" id="ARBA00008857"/>
    </source>
</evidence>
<comment type="similarity">
    <text evidence="1">Belongs to the 'phage' integrase family.</text>
</comment>
<protein>
    <submittedName>
        <fullName evidence="6">Tyrosine-type recombinase/integrase</fullName>
    </submittedName>
</protein>
<comment type="caution">
    <text evidence="6">The sequence shown here is derived from an EMBL/GenBank/DDBJ whole genome shotgun (WGS) entry which is preliminary data.</text>
</comment>
<evidence type="ECO:0000256" key="4">
    <source>
        <dbReference type="ARBA" id="ARBA00023172"/>
    </source>
</evidence>
<dbReference type="GO" id="GO:0015074">
    <property type="term" value="P:DNA integration"/>
    <property type="evidence" value="ECO:0007669"/>
    <property type="project" value="UniProtKB-KW"/>
</dbReference>
<dbReference type="InterPro" id="IPR011010">
    <property type="entry name" value="DNA_brk_join_enz"/>
</dbReference>
<dbReference type="InterPro" id="IPR010998">
    <property type="entry name" value="Integrase_recombinase_N"/>
</dbReference>
<dbReference type="InterPro" id="IPR038488">
    <property type="entry name" value="Integrase_DNA-bd_sf"/>
</dbReference>
<dbReference type="RefSeq" id="WP_156641886.1">
    <property type="nucleotide sequence ID" value="NZ_WOXT01000002.1"/>
</dbReference>
<dbReference type="EMBL" id="WOXT01000002">
    <property type="protein sequence ID" value="MUV14590.1"/>
    <property type="molecule type" value="Genomic_DNA"/>
</dbReference>
<dbReference type="InterPro" id="IPR050808">
    <property type="entry name" value="Phage_Integrase"/>
</dbReference>
<dbReference type="InterPro" id="IPR002104">
    <property type="entry name" value="Integrase_catalytic"/>
</dbReference>
<keyword evidence="7" id="KW-1185">Reference proteome</keyword>
<dbReference type="Gene3D" id="1.10.443.10">
    <property type="entry name" value="Intergrase catalytic core"/>
    <property type="match status" value="1"/>
</dbReference>
<reference evidence="6 7" key="1">
    <citation type="submission" date="2019-12" db="EMBL/GenBank/DDBJ databases">
        <authorList>
            <person name="Xu J."/>
        </authorList>
    </citation>
    <scope>NUCLEOTIDE SEQUENCE [LARGE SCALE GENOMIC DNA]</scope>
    <source>
        <strain evidence="6 7">HX-5-24</strain>
    </source>
</reference>
<organism evidence="6 7">
    <name type="scientific">Noviluteimonas gilva</name>
    <dbReference type="NCBI Taxonomy" id="2682097"/>
    <lineage>
        <taxon>Bacteria</taxon>
        <taxon>Pseudomonadati</taxon>
        <taxon>Pseudomonadota</taxon>
        <taxon>Gammaproteobacteria</taxon>
        <taxon>Lysobacterales</taxon>
        <taxon>Lysobacteraceae</taxon>
        <taxon>Noviluteimonas</taxon>
    </lineage>
</organism>
<evidence type="ECO:0000256" key="2">
    <source>
        <dbReference type="ARBA" id="ARBA00022908"/>
    </source>
</evidence>
<dbReference type="GO" id="GO:0006310">
    <property type="term" value="P:DNA recombination"/>
    <property type="evidence" value="ECO:0007669"/>
    <property type="project" value="UniProtKB-KW"/>
</dbReference>
<evidence type="ECO:0000259" key="5">
    <source>
        <dbReference type="PROSITE" id="PS51898"/>
    </source>
</evidence>
<dbReference type="InterPro" id="IPR053876">
    <property type="entry name" value="Phage_int_M"/>
</dbReference>
<dbReference type="PROSITE" id="PS51898">
    <property type="entry name" value="TYR_RECOMBINASE"/>
    <property type="match status" value="1"/>
</dbReference>
<feature type="domain" description="Tyr recombinase" evidence="5">
    <location>
        <begin position="202"/>
        <end position="381"/>
    </location>
</feature>
<dbReference type="Pfam" id="PF13356">
    <property type="entry name" value="Arm-DNA-bind_3"/>
    <property type="match status" value="1"/>
</dbReference>
<proteinExistence type="inferred from homology"/>
<dbReference type="AlphaFoldDB" id="A0A7C9HMP2"/>
<dbReference type="CDD" id="cd00801">
    <property type="entry name" value="INT_P4_C"/>
    <property type="match status" value="1"/>
</dbReference>